<proteinExistence type="inferred from homology"/>
<evidence type="ECO:0000256" key="1">
    <source>
        <dbReference type="ARBA" id="ARBA00000493"/>
    </source>
</evidence>
<evidence type="ECO:0000256" key="2">
    <source>
        <dbReference type="ARBA" id="ARBA00007092"/>
    </source>
</evidence>
<sequence>MSIKICTWNIRGSNNVVKRKSVLNSLIKEKIQVTFLQETHLTDEEHKKYLREWVGQVHFSSYSTNKRGVIILLHRNLPFTVTASFQDTEGRIVLVKGVLFGEDVLLGNIYAPNAQDGAFFALLFSQLAEMDCPNMIIGGDFNCSLSPSLDRLPPQNSQSSNARAVLNIIKEFDLLDVWRHFNPLSKGYTFQSLPHSSASRIDYIFVSKCVLNLILLDHFAGPLMVSAIWE</sequence>
<keyword evidence="8" id="KW-0234">DNA repair</keyword>
<feature type="site" description="Transition state stabilizer" evidence="10">
    <location>
        <position position="142"/>
    </location>
</feature>
<keyword evidence="7 9" id="KW-0460">Magnesium</keyword>
<accession>A0A3Q3FF70</accession>
<evidence type="ECO:0000256" key="4">
    <source>
        <dbReference type="ARBA" id="ARBA00022723"/>
    </source>
</evidence>
<evidence type="ECO:0000256" key="3">
    <source>
        <dbReference type="ARBA" id="ARBA00012115"/>
    </source>
</evidence>
<evidence type="ECO:0000313" key="13">
    <source>
        <dbReference type="Proteomes" id="UP000261660"/>
    </source>
</evidence>
<dbReference type="Proteomes" id="UP000261660">
    <property type="component" value="Unplaced"/>
</dbReference>
<dbReference type="GO" id="GO:0006284">
    <property type="term" value="P:base-excision repair"/>
    <property type="evidence" value="ECO:0007669"/>
    <property type="project" value="TreeGrafter"/>
</dbReference>
<dbReference type="Gene3D" id="3.60.10.10">
    <property type="entry name" value="Endonuclease/exonuclease/phosphatase"/>
    <property type="match status" value="1"/>
</dbReference>
<evidence type="ECO:0000256" key="9">
    <source>
        <dbReference type="PIRSR" id="PIRSR604808-2"/>
    </source>
</evidence>
<dbReference type="GO" id="GO:0008081">
    <property type="term" value="F:phosphoric diester hydrolase activity"/>
    <property type="evidence" value="ECO:0007669"/>
    <property type="project" value="TreeGrafter"/>
</dbReference>
<dbReference type="InParanoid" id="A0A3Q3FF70"/>
<comment type="catalytic activity">
    <reaction evidence="1">
        <text>Exonucleolytic cleavage in the 3'- to 5'-direction to yield nucleoside 5'-phosphates.</text>
        <dbReference type="EC" id="3.1.11.2"/>
    </reaction>
</comment>
<comment type="cofactor">
    <cofactor evidence="9">
        <name>Mg(2+)</name>
        <dbReference type="ChEBI" id="CHEBI:18420"/>
    </cofactor>
    <cofactor evidence="9">
        <name>Mn(2+)</name>
        <dbReference type="ChEBI" id="CHEBI:29035"/>
    </cofactor>
    <text evidence="9">Probably binds two magnesium or manganese ions per subunit.</text>
</comment>
<dbReference type="Ensembl" id="ENSLBET00000019203.1">
    <property type="protein sequence ID" value="ENSLBEP00000018189.1"/>
    <property type="gene ID" value="ENSLBEG00000014018.1"/>
</dbReference>
<keyword evidence="9" id="KW-0464">Manganese</keyword>
<evidence type="ECO:0000313" key="12">
    <source>
        <dbReference type="Ensembl" id="ENSLBEP00000018189.1"/>
    </source>
</evidence>
<feature type="binding site" evidence="9">
    <location>
        <position position="142"/>
    </location>
    <ligand>
        <name>Mg(2+)</name>
        <dbReference type="ChEBI" id="CHEBI:18420"/>
        <label>1</label>
    </ligand>
</feature>
<comment type="similarity">
    <text evidence="2">Belongs to the DNA repair enzymes AP/ExoA family.</text>
</comment>
<dbReference type="CDD" id="cd09076">
    <property type="entry name" value="L1-EN"/>
    <property type="match status" value="1"/>
</dbReference>
<dbReference type="GO" id="GO:0003906">
    <property type="term" value="F:DNA-(apurinic or apyrimidinic site) endonuclease activity"/>
    <property type="evidence" value="ECO:0007669"/>
    <property type="project" value="TreeGrafter"/>
</dbReference>
<dbReference type="AlphaFoldDB" id="A0A3Q3FF70"/>
<feature type="site" description="Important for catalytic activity" evidence="10">
    <location>
        <position position="202"/>
    </location>
</feature>
<dbReference type="EC" id="3.1.11.2" evidence="3"/>
<feature type="domain" description="Endonuclease/exonuclease/phosphatase" evidence="11">
    <location>
        <begin position="6"/>
        <end position="208"/>
    </location>
</feature>
<protein>
    <recommendedName>
        <fullName evidence="3">exodeoxyribonuclease III</fullName>
        <ecNumber evidence="3">3.1.11.2</ecNumber>
    </recommendedName>
</protein>
<keyword evidence="13" id="KW-1185">Reference proteome</keyword>
<name>A0A3Q3FF70_9LABR</name>
<dbReference type="InterPro" id="IPR036691">
    <property type="entry name" value="Endo/exonu/phosph_ase_sf"/>
</dbReference>
<dbReference type="InterPro" id="IPR005135">
    <property type="entry name" value="Endo/exonuclease/phosphatase"/>
</dbReference>
<dbReference type="PANTHER" id="PTHR22748">
    <property type="entry name" value="AP ENDONUCLEASE"/>
    <property type="match status" value="1"/>
</dbReference>
<dbReference type="STRING" id="56723.ENSLBEP00000018189"/>
<evidence type="ECO:0000259" key="11">
    <source>
        <dbReference type="Pfam" id="PF03372"/>
    </source>
</evidence>
<reference evidence="12" key="2">
    <citation type="submission" date="2025-09" db="UniProtKB">
        <authorList>
            <consortium name="Ensembl"/>
        </authorList>
    </citation>
    <scope>IDENTIFICATION</scope>
</reference>
<evidence type="ECO:0000256" key="5">
    <source>
        <dbReference type="ARBA" id="ARBA00022763"/>
    </source>
</evidence>
<evidence type="ECO:0000256" key="7">
    <source>
        <dbReference type="ARBA" id="ARBA00022842"/>
    </source>
</evidence>
<evidence type="ECO:0000256" key="8">
    <source>
        <dbReference type="ARBA" id="ARBA00023204"/>
    </source>
</evidence>
<reference evidence="12" key="1">
    <citation type="submission" date="2025-08" db="UniProtKB">
        <authorList>
            <consortium name="Ensembl"/>
        </authorList>
    </citation>
    <scope>IDENTIFICATION</scope>
</reference>
<dbReference type="Pfam" id="PF03372">
    <property type="entry name" value="Exo_endo_phos"/>
    <property type="match status" value="1"/>
</dbReference>
<evidence type="ECO:0000256" key="10">
    <source>
        <dbReference type="PIRSR" id="PIRSR604808-3"/>
    </source>
</evidence>
<dbReference type="PANTHER" id="PTHR22748:SF26">
    <property type="entry name" value="ENDONUCLEASE_EXONUCLEASE_PHOSPHATASE DOMAIN-CONTAINING PROTEIN"/>
    <property type="match status" value="1"/>
</dbReference>
<evidence type="ECO:0000256" key="6">
    <source>
        <dbReference type="ARBA" id="ARBA00022801"/>
    </source>
</evidence>
<feature type="binding site" evidence="9">
    <location>
        <position position="9"/>
    </location>
    <ligand>
        <name>Mg(2+)</name>
        <dbReference type="ChEBI" id="CHEBI:18420"/>
        <label>1</label>
    </ligand>
</feature>
<keyword evidence="4 9" id="KW-0479">Metal-binding</keyword>
<dbReference type="SUPFAM" id="SSF56219">
    <property type="entry name" value="DNase I-like"/>
    <property type="match status" value="1"/>
</dbReference>
<dbReference type="GeneTree" id="ENSGT00940000176131"/>
<keyword evidence="5" id="KW-0227">DNA damage</keyword>
<dbReference type="GO" id="GO:0046872">
    <property type="term" value="F:metal ion binding"/>
    <property type="evidence" value="ECO:0007669"/>
    <property type="project" value="UniProtKB-KW"/>
</dbReference>
<dbReference type="InterPro" id="IPR004808">
    <property type="entry name" value="AP_endonuc_1"/>
</dbReference>
<organism evidence="12 13">
    <name type="scientific">Labrus bergylta</name>
    <name type="common">ballan wrasse</name>
    <dbReference type="NCBI Taxonomy" id="56723"/>
    <lineage>
        <taxon>Eukaryota</taxon>
        <taxon>Metazoa</taxon>
        <taxon>Chordata</taxon>
        <taxon>Craniata</taxon>
        <taxon>Vertebrata</taxon>
        <taxon>Euteleostomi</taxon>
        <taxon>Actinopterygii</taxon>
        <taxon>Neopterygii</taxon>
        <taxon>Teleostei</taxon>
        <taxon>Neoteleostei</taxon>
        <taxon>Acanthomorphata</taxon>
        <taxon>Eupercaria</taxon>
        <taxon>Labriformes</taxon>
        <taxon>Labridae</taxon>
        <taxon>Labrus</taxon>
    </lineage>
</organism>
<dbReference type="GO" id="GO:0008311">
    <property type="term" value="F:double-stranded DNA 3'-5' DNA exonuclease activity"/>
    <property type="evidence" value="ECO:0007669"/>
    <property type="project" value="UniProtKB-EC"/>
</dbReference>
<feature type="binding site" evidence="9">
    <location>
        <position position="38"/>
    </location>
    <ligand>
        <name>Mg(2+)</name>
        <dbReference type="ChEBI" id="CHEBI:18420"/>
        <label>1</label>
    </ligand>
</feature>
<keyword evidence="6" id="KW-0378">Hydrolase</keyword>
<dbReference type="GO" id="GO:0005634">
    <property type="term" value="C:nucleus"/>
    <property type="evidence" value="ECO:0007669"/>
    <property type="project" value="TreeGrafter"/>
</dbReference>
<feature type="binding site" evidence="9">
    <location>
        <position position="140"/>
    </location>
    <ligand>
        <name>Mg(2+)</name>
        <dbReference type="ChEBI" id="CHEBI:18420"/>
        <label>1</label>
    </ligand>
</feature>